<evidence type="ECO:0000256" key="1">
    <source>
        <dbReference type="SAM" id="Phobius"/>
    </source>
</evidence>
<organism evidence="2 3">
    <name type="scientific">Lophium mytilinum</name>
    <dbReference type="NCBI Taxonomy" id="390894"/>
    <lineage>
        <taxon>Eukaryota</taxon>
        <taxon>Fungi</taxon>
        <taxon>Dikarya</taxon>
        <taxon>Ascomycota</taxon>
        <taxon>Pezizomycotina</taxon>
        <taxon>Dothideomycetes</taxon>
        <taxon>Pleosporomycetidae</taxon>
        <taxon>Mytilinidiales</taxon>
        <taxon>Mytilinidiaceae</taxon>
        <taxon>Lophium</taxon>
    </lineage>
</organism>
<keyword evidence="1" id="KW-1133">Transmembrane helix</keyword>
<keyword evidence="3" id="KW-1185">Reference proteome</keyword>
<evidence type="ECO:0000313" key="3">
    <source>
        <dbReference type="Proteomes" id="UP000799750"/>
    </source>
</evidence>
<dbReference type="Proteomes" id="UP000799750">
    <property type="component" value="Unassembled WGS sequence"/>
</dbReference>
<dbReference type="AlphaFoldDB" id="A0A6A6QQ38"/>
<feature type="transmembrane region" description="Helical" evidence="1">
    <location>
        <begin position="145"/>
        <end position="167"/>
    </location>
</feature>
<dbReference type="EMBL" id="MU004191">
    <property type="protein sequence ID" value="KAF2494259.1"/>
    <property type="molecule type" value="Genomic_DNA"/>
</dbReference>
<evidence type="ECO:0000313" key="2">
    <source>
        <dbReference type="EMBL" id="KAF2494259.1"/>
    </source>
</evidence>
<reference evidence="2" key="1">
    <citation type="journal article" date="2020" name="Stud. Mycol.">
        <title>101 Dothideomycetes genomes: a test case for predicting lifestyles and emergence of pathogens.</title>
        <authorList>
            <person name="Haridas S."/>
            <person name="Albert R."/>
            <person name="Binder M."/>
            <person name="Bloem J."/>
            <person name="Labutti K."/>
            <person name="Salamov A."/>
            <person name="Andreopoulos B."/>
            <person name="Baker S."/>
            <person name="Barry K."/>
            <person name="Bills G."/>
            <person name="Bluhm B."/>
            <person name="Cannon C."/>
            <person name="Castanera R."/>
            <person name="Culley D."/>
            <person name="Daum C."/>
            <person name="Ezra D."/>
            <person name="Gonzalez J."/>
            <person name="Henrissat B."/>
            <person name="Kuo A."/>
            <person name="Liang C."/>
            <person name="Lipzen A."/>
            <person name="Lutzoni F."/>
            <person name="Magnuson J."/>
            <person name="Mondo S."/>
            <person name="Nolan M."/>
            <person name="Ohm R."/>
            <person name="Pangilinan J."/>
            <person name="Park H.-J."/>
            <person name="Ramirez L."/>
            <person name="Alfaro M."/>
            <person name="Sun H."/>
            <person name="Tritt A."/>
            <person name="Yoshinaga Y."/>
            <person name="Zwiers L.-H."/>
            <person name="Turgeon B."/>
            <person name="Goodwin S."/>
            <person name="Spatafora J."/>
            <person name="Crous P."/>
            <person name="Grigoriev I."/>
        </authorList>
    </citation>
    <scope>NUCLEOTIDE SEQUENCE</scope>
    <source>
        <strain evidence="2">CBS 269.34</strain>
    </source>
</reference>
<keyword evidence="1" id="KW-0812">Transmembrane</keyword>
<accession>A0A6A6QQ38</accession>
<proteinExistence type="predicted"/>
<gene>
    <name evidence="2" type="ORF">BU16DRAFT_528392</name>
</gene>
<sequence length="181" mass="20141">MDYAGVPVFVPMRYSDLAEEITHNSSLVNSLLRATNATCVFSSYEDFAASNFTASNFTASNFTASNFTAVQPIAFRHMSRNTTFDRQLPGPFISAAVITYEDLNRTCPDLYRHAGKCSVTTCKPCRVALCKPDTKEPSNKDIVEFGVYATQLAVIGISILVVSYMFLHSSMSYWRGQQDLR</sequence>
<protein>
    <submittedName>
        <fullName evidence="2">Uncharacterized protein</fullName>
    </submittedName>
</protein>
<keyword evidence="1" id="KW-0472">Membrane</keyword>
<name>A0A6A6QQ38_9PEZI</name>